<evidence type="ECO:0000313" key="2">
    <source>
        <dbReference type="Proteomes" id="UP000049222"/>
    </source>
</evidence>
<dbReference type="RefSeq" id="WP_144430635.1">
    <property type="nucleotide sequence ID" value="NZ_CXSU01000012.1"/>
</dbReference>
<evidence type="ECO:0000313" key="1">
    <source>
        <dbReference type="EMBL" id="CTQ51027.1"/>
    </source>
</evidence>
<dbReference type="STRING" id="420998.JDO7802_03061"/>
<dbReference type="EMBL" id="CXSU01000012">
    <property type="protein sequence ID" value="CTQ51027.1"/>
    <property type="molecule type" value="Genomic_DNA"/>
</dbReference>
<dbReference type="AlphaFoldDB" id="A0A0M6YP50"/>
<dbReference type="Proteomes" id="UP000049222">
    <property type="component" value="Unassembled WGS sequence"/>
</dbReference>
<keyword evidence="2" id="KW-1185">Reference proteome</keyword>
<organism evidence="1 2">
    <name type="scientific">Jannaschia donghaensis</name>
    <dbReference type="NCBI Taxonomy" id="420998"/>
    <lineage>
        <taxon>Bacteria</taxon>
        <taxon>Pseudomonadati</taxon>
        <taxon>Pseudomonadota</taxon>
        <taxon>Alphaproteobacteria</taxon>
        <taxon>Rhodobacterales</taxon>
        <taxon>Roseobacteraceae</taxon>
        <taxon>Jannaschia</taxon>
    </lineage>
</organism>
<reference evidence="1 2" key="1">
    <citation type="submission" date="2015-07" db="EMBL/GenBank/DDBJ databases">
        <authorList>
            <person name="Noorani M."/>
        </authorList>
    </citation>
    <scope>NUCLEOTIDE SEQUENCE [LARGE SCALE GENOMIC DNA]</scope>
    <source>
        <strain evidence="1 2">CECT 7802</strain>
    </source>
</reference>
<accession>A0A0M6YP50</accession>
<proteinExistence type="predicted"/>
<dbReference type="OrthoDB" id="9855659at2"/>
<gene>
    <name evidence="1" type="ORF">JDO7802_03061</name>
</gene>
<sequence>MRALLLVLLLPGCGYFRPAPVIVPFVPGCVDYVSLAKAVVDGRKRGQSRDEQRLLAAQTSPYDGIHRAMVESVYDWPRPTSDGAWLILATEAAQAAEARCMNRPAAALQGRFIP</sequence>
<protein>
    <submittedName>
        <fullName evidence="1">Uncharacterized protein</fullName>
    </submittedName>
</protein>
<name>A0A0M6YP50_9RHOB</name>